<keyword evidence="4 6" id="KW-0663">Pyridoxal phosphate</keyword>
<dbReference type="InterPro" id="IPR010977">
    <property type="entry name" value="Aromatic_deC"/>
</dbReference>
<name>A0A9E8MPH1_9MICO</name>
<gene>
    <name evidence="8" type="ORF">OVN18_00825</name>
</gene>
<dbReference type="PANTHER" id="PTHR11999:SF70">
    <property type="entry name" value="MIP05841P"/>
    <property type="match status" value="1"/>
</dbReference>
<evidence type="ECO:0000256" key="2">
    <source>
        <dbReference type="ARBA" id="ARBA00009533"/>
    </source>
</evidence>
<dbReference type="PANTHER" id="PTHR11999">
    <property type="entry name" value="GROUP II PYRIDOXAL-5-PHOSPHATE DECARBOXYLASE"/>
    <property type="match status" value="1"/>
</dbReference>
<dbReference type="Proteomes" id="UP001164706">
    <property type="component" value="Chromosome"/>
</dbReference>
<dbReference type="InterPro" id="IPR015421">
    <property type="entry name" value="PyrdxlP-dep_Trfase_major"/>
</dbReference>
<evidence type="ECO:0000256" key="4">
    <source>
        <dbReference type="ARBA" id="ARBA00022898"/>
    </source>
</evidence>
<dbReference type="GO" id="GO:0008483">
    <property type="term" value="F:transaminase activity"/>
    <property type="evidence" value="ECO:0007669"/>
    <property type="project" value="UniProtKB-KW"/>
</dbReference>
<dbReference type="AlphaFoldDB" id="A0A9E8MPH1"/>
<organism evidence="8 9">
    <name type="scientific">Microcella daejeonensis</name>
    <dbReference type="NCBI Taxonomy" id="2994971"/>
    <lineage>
        <taxon>Bacteria</taxon>
        <taxon>Bacillati</taxon>
        <taxon>Actinomycetota</taxon>
        <taxon>Actinomycetes</taxon>
        <taxon>Micrococcales</taxon>
        <taxon>Microbacteriaceae</taxon>
        <taxon>Microcella</taxon>
    </lineage>
</organism>
<dbReference type="SUPFAM" id="SSF53383">
    <property type="entry name" value="PLP-dependent transferases"/>
    <property type="match status" value="1"/>
</dbReference>
<dbReference type="GO" id="GO:0004058">
    <property type="term" value="F:aromatic-L-amino-acid decarboxylase activity"/>
    <property type="evidence" value="ECO:0007669"/>
    <property type="project" value="UniProtKB-ARBA"/>
</dbReference>
<evidence type="ECO:0000256" key="5">
    <source>
        <dbReference type="ARBA" id="ARBA00023239"/>
    </source>
</evidence>
<dbReference type="PROSITE" id="PS00392">
    <property type="entry name" value="DDC_GAD_HDC_YDC"/>
    <property type="match status" value="1"/>
</dbReference>
<keyword evidence="8" id="KW-0808">Transferase</keyword>
<comment type="cofactor">
    <cofactor evidence="1 6 7">
        <name>pyridoxal 5'-phosphate</name>
        <dbReference type="ChEBI" id="CHEBI:597326"/>
    </cofactor>
</comment>
<evidence type="ECO:0000256" key="3">
    <source>
        <dbReference type="ARBA" id="ARBA00022793"/>
    </source>
</evidence>
<evidence type="ECO:0000256" key="1">
    <source>
        <dbReference type="ARBA" id="ARBA00001933"/>
    </source>
</evidence>
<evidence type="ECO:0000256" key="7">
    <source>
        <dbReference type="RuleBase" id="RU000382"/>
    </source>
</evidence>
<comment type="similarity">
    <text evidence="2 7">Belongs to the group II decarboxylase family.</text>
</comment>
<evidence type="ECO:0000313" key="8">
    <source>
        <dbReference type="EMBL" id="WAB82667.1"/>
    </source>
</evidence>
<keyword evidence="3" id="KW-0210">Decarboxylase</keyword>
<dbReference type="PRINTS" id="PR00800">
    <property type="entry name" value="YHDCRBOXLASE"/>
</dbReference>
<sequence>MHAVTPETTALVDMVLDYAHRRILGEQSPLDKPMTPSELRRLASGSISETGIGGRRALALFENVLAPACITTDHPRYLSFIPSAPTKAATAFDLIVSATAVYGGSWMEGSGAVFAENEVLDWLGREFGLPEGSGGVFVQGGTIGNLSALVAARDHRARALAAAGRPRPARWIIVGSAEAHSSIAAAARVMDVDVVAVPVGDSGMLTGEQVRPVLEQHGEAVIAVVATGGSTNFGIVDDIASIAALKSAHDFWLHVDGAYGLAAALDPASRHRFAGVEAADSLIVDPHKWLFTPFDACALLYRDPEIGRLAHTQHAEYLDALTGASDWNPSDFSVQLTRRARGLPLWFSLATFGAEAYRAAIGASIDLAHAIAADIAERPYLRLVRDPQLSVVVFEREGWEPVDYAAWSAGLLEEQRAFVVPSSHAGRTNARFAIVNPLTTLDDLTGILDSMA</sequence>
<dbReference type="InterPro" id="IPR021115">
    <property type="entry name" value="Pyridoxal-P_BS"/>
</dbReference>
<dbReference type="GO" id="GO:0006520">
    <property type="term" value="P:amino acid metabolic process"/>
    <property type="evidence" value="ECO:0007669"/>
    <property type="project" value="InterPro"/>
</dbReference>
<dbReference type="Gene3D" id="3.40.640.10">
    <property type="entry name" value="Type I PLP-dependent aspartate aminotransferase-like (Major domain)"/>
    <property type="match status" value="1"/>
</dbReference>
<dbReference type="GO" id="GO:0030170">
    <property type="term" value="F:pyridoxal phosphate binding"/>
    <property type="evidence" value="ECO:0007669"/>
    <property type="project" value="InterPro"/>
</dbReference>
<dbReference type="InterPro" id="IPR015422">
    <property type="entry name" value="PyrdxlP-dep_Trfase_small"/>
</dbReference>
<protein>
    <submittedName>
        <fullName evidence="8">Aminotransferase class V-fold PLP-dependent enzyme</fullName>
    </submittedName>
</protein>
<evidence type="ECO:0000256" key="6">
    <source>
        <dbReference type="PIRSR" id="PIRSR602129-50"/>
    </source>
</evidence>
<dbReference type="EMBL" id="CP113089">
    <property type="protein sequence ID" value="WAB82667.1"/>
    <property type="molecule type" value="Genomic_DNA"/>
</dbReference>
<keyword evidence="9" id="KW-1185">Reference proteome</keyword>
<dbReference type="Gene3D" id="3.90.1150.10">
    <property type="entry name" value="Aspartate Aminotransferase, domain 1"/>
    <property type="match status" value="1"/>
</dbReference>
<reference evidence="8" key="1">
    <citation type="submission" date="2022-11" db="EMBL/GenBank/DDBJ databases">
        <title>Description of Microcella daejonensis nov. sp, isolated from riverside soil.</title>
        <authorList>
            <person name="Molina K.M."/>
            <person name="Kim S.B."/>
        </authorList>
    </citation>
    <scope>NUCLEOTIDE SEQUENCE</scope>
    <source>
        <strain evidence="8">MMS21-STM12</strain>
    </source>
</reference>
<evidence type="ECO:0000313" key="9">
    <source>
        <dbReference type="Proteomes" id="UP001164706"/>
    </source>
</evidence>
<dbReference type="InterPro" id="IPR015424">
    <property type="entry name" value="PyrdxlP-dep_Trfase"/>
</dbReference>
<proteinExistence type="inferred from homology"/>
<dbReference type="GO" id="GO:0019752">
    <property type="term" value="P:carboxylic acid metabolic process"/>
    <property type="evidence" value="ECO:0007669"/>
    <property type="project" value="InterPro"/>
</dbReference>
<dbReference type="RefSeq" id="WP_267782839.1">
    <property type="nucleotide sequence ID" value="NZ_CP113089.1"/>
</dbReference>
<keyword evidence="5 7" id="KW-0456">Lyase</keyword>
<keyword evidence="8" id="KW-0032">Aminotransferase</keyword>
<dbReference type="Pfam" id="PF00282">
    <property type="entry name" value="Pyridoxal_deC"/>
    <property type="match status" value="1"/>
</dbReference>
<accession>A0A9E8MPH1</accession>
<dbReference type="InterPro" id="IPR002129">
    <property type="entry name" value="PyrdxlP-dep_de-COase"/>
</dbReference>
<feature type="modified residue" description="N6-(pyridoxal phosphate)lysine" evidence="6">
    <location>
        <position position="288"/>
    </location>
</feature>
<dbReference type="KEGG" id="mdb:OVN18_00825"/>